<dbReference type="Gene3D" id="1.10.1220.10">
    <property type="entry name" value="Met repressor-like"/>
    <property type="match status" value="1"/>
</dbReference>
<protein>
    <submittedName>
        <fullName evidence="1">CopG family transcriptional regulator</fullName>
    </submittedName>
</protein>
<dbReference type="SUPFAM" id="SSF47598">
    <property type="entry name" value="Ribbon-helix-helix"/>
    <property type="match status" value="1"/>
</dbReference>
<geneLocation type="plasmid" evidence="1 2">
    <name>pMP8659_6</name>
</geneLocation>
<dbReference type="EMBL" id="CP124597">
    <property type="protein sequence ID" value="WZE72011.1"/>
    <property type="molecule type" value="Genomic_DNA"/>
</dbReference>
<dbReference type="GO" id="GO:0006355">
    <property type="term" value="P:regulation of DNA-templated transcription"/>
    <property type="evidence" value="ECO:0007669"/>
    <property type="project" value="InterPro"/>
</dbReference>
<dbReference type="KEGG" id="mpsh:QA539_10895"/>
<evidence type="ECO:0000313" key="2">
    <source>
        <dbReference type="Proteomes" id="UP001465447"/>
    </source>
</evidence>
<evidence type="ECO:0000313" key="1">
    <source>
        <dbReference type="EMBL" id="WZE72011.1"/>
    </source>
</evidence>
<gene>
    <name evidence="1" type="ORF">QA539_10895</name>
</gene>
<dbReference type="InterPro" id="IPR013321">
    <property type="entry name" value="Arc_rbn_hlx_hlx"/>
</dbReference>
<dbReference type="AlphaFoldDB" id="A0AAU6RP62"/>
<keyword evidence="1" id="KW-0614">Plasmid</keyword>
<dbReference type="CDD" id="cd21631">
    <property type="entry name" value="RHH_CopG_NikR-like"/>
    <property type="match status" value="1"/>
</dbReference>
<proteinExistence type="predicted"/>
<dbReference type="InterPro" id="IPR010985">
    <property type="entry name" value="Ribbon_hlx_hlx"/>
</dbReference>
<sequence length="41" mass="4624">MISLTEKQNDELEKLAKEKGFSKSAIIVLALEEYKKGQKNA</sequence>
<accession>A0AAU6RP62</accession>
<organism evidence="1 2">
    <name type="scientific">Macrococcus psychrotolerans</name>
    <dbReference type="NCBI Taxonomy" id="3039389"/>
    <lineage>
        <taxon>Bacteria</taxon>
        <taxon>Bacillati</taxon>
        <taxon>Bacillota</taxon>
        <taxon>Bacilli</taxon>
        <taxon>Bacillales</taxon>
        <taxon>Staphylococcaceae</taxon>
        <taxon>Macrococcus</taxon>
    </lineage>
</organism>
<reference evidence="1 2" key="1">
    <citation type="submission" date="2023-04" db="EMBL/GenBank/DDBJ databases">
        <title>Macrococci isolated from food, foodproducing animals, and human clinical materials.</title>
        <authorList>
            <person name="Maslanova I."/>
            <person name="Svec P."/>
            <person name="Sedlacek I."/>
            <person name="Novakova D."/>
            <person name="Keller J.E."/>
            <person name="Schwendener S."/>
            <person name="Finstrlova A."/>
            <person name="Botka T."/>
            <person name="Kovarovic V."/>
            <person name="Petras P."/>
            <person name="Perreten V."/>
            <person name="Pantucek R."/>
        </authorList>
    </citation>
    <scope>NUCLEOTIDE SEQUENCE [LARGE SCALE GENOMIC DNA]</scope>
    <source>
        <strain evidence="1 2">CCM 8659</strain>
        <plasmid evidence="1 2">pMP8659_6</plasmid>
    </source>
</reference>
<dbReference type="RefSeq" id="WP_419895627.1">
    <property type="nucleotide sequence ID" value="NZ_CP124597.1"/>
</dbReference>
<name>A0AAU6RP62_9STAP</name>
<keyword evidence="2" id="KW-1185">Reference proteome</keyword>
<dbReference type="Proteomes" id="UP001465447">
    <property type="component" value="Plasmid pMP8659_6"/>
</dbReference>